<dbReference type="PANTHER" id="PTHR43271:SF1">
    <property type="entry name" value="INNER MEMBRANE TRANSPORT PROTEIN YNFM"/>
    <property type="match status" value="1"/>
</dbReference>
<evidence type="ECO:0000313" key="6">
    <source>
        <dbReference type="EMBL" id="PAD21987.1"/>
    </source>
</evidence>
<evidence type="ECO:0000256" key="4">
    <source>
        <dbReference type="ARBA" id="ARBA00022475"/>
    </source>
</evidence>
<dbReference type="AlphaFoldDB" id="A0A268ACZ3"/>
<reference evidence="6 7" key="1">
    <citation type="submission" date="2017-07" db="EMBL/GenBank/DDBJ databases">
        <title>Isolation and whole genome analysis of endospore-forming bacteria from heroin.</title>
        <authorList>
            <person name="Kalinowski J."/>
            <person name="Ahrens B."/>
            <person name="Al-Dilaimi A."/>
            <person name="Winkler A."/>
            <person name="Wibberg D."/>
            <person name="Schleenbecker U."/>
            <person name="Ruckert C."/>
            <person name="Wolfel R."/>
            <person name="Grass G."/>
        </authorList>
    </citation>
    <scope>NUCLEOTIDE SEQUENCE [LARGE SCALE GENOMIC DNA]</scope>
    <source>
        <strain evidence="6 7">7528</strain>
    </source>
</reference>
<evidence type="ECO:0000256" key="5">
    <source>
        <dbReference type="SAM" id="Phobius"/>
    </source>
</evidence>
<keyword evidence="4" id="KW-1003">Cell membrane</keyword>
<name>A0A268ACZ3_9BACI</name>
<dbReference type="PANTHER" id="PTHR43271">
    <property type="entry name" value="BLL2771 PROTEIN"/>
    <property type="match status" value="1"/>
</dbReference>
<keyword evidence="5" id="KW-0472">Membrane</keyword>
<proteinExistence type="inferred from homology"/>
<organism evidence="6 7">
    <name type="scientific">Terribacillus saccharophilus</name>
    <dbReference type="NCBI Taxonomy" id="361277"/>
    <lineage>
        <taxon>Bacteria</taxon>
        <taxon>Bacillati</taxon>
        <taxon>Bacillota</taxon>
        <taxon>Bacilli</taxon>
        <taxon>Bacillales</taxon>
        <taxon>Bacillaceae</taxon>
        <taxon>Terribacillus</taxon>
    </lineage>
</organism>
<dbReference type="SUPFAM" id="SSF103473">
    <property type="entry name" value="MFS general substrate transporter"/>
    <property type="match status" value="1"/>
</dbReference>
<gene>
    <name evidence="6" type="ORF">CHH64_04900</name>
</gene>
<dbReference type="EMBL" id="NPBV01000003">
    <property type="protein sequence ID" value="PAD21987.1"/>
    <property type="molecule type" value="Genomic_DNA"/>
</dbReference>
<keyword evidence="3" id="KW-0813">Transport</keyword>
<feature type="transmembrane region" description="Helical" evidence="5">
    <location>
        <begin position="12"/>
        <end position="34"/>
    </location>
</feature>
<dbReference type="RefSeq" id="WP_095260607.1">
    <property type="nucleotide sequence ID" value="NZ_NPBV01000003.1"/>
</dbReference>
<comment type="similarity">
    <text evidence="2">Belongs to the major facilitator superfamily.</text>
</comment>
<dbReference type="InterPro" id="IPR036259">
    <property type="entry name" value="MFS_trans_sf"/>
</dbReference>
<comment type="caution">
    <text evidence="6">The sequence shown here is derived from an EMBL/GenBank/DDBJ whole genome shotgun (WGS) entry which is preliminary data.</text>
</comment>
<dbReference type="GO" id="GO:0005886">
    <property type="term" value="C:plasma membrane"/>
    <property type="evidence" value="ECO:0007669"/>
    <property type="project" value="UniProtKB-SubCell"/>
</dbReference>
<evidence type="ECO:0000313" key="7">
    <source>
        <dbReference type="Proteomes" id="UP000216013"/>
    </source>
</evidence>
<keyword evidence="5" id="KW-1133">Transmembrane helix</keyword>
<comment type="subcellular location">
    <subcellularLocation>
        <location evidence="1">Cell membrane</location>
        <topology evidence="1">Multi-pass membrane protein</topology>
    </subcellularLocation>
</comment>
<sequence length="76" mass="8000">MNIVLVLSGTLLTLAVPLVFVIAGIALFTFGFFASHSIASSLVGKRAASHKAQASSLYLFFYYTGSSIFGSLGGFF</sequence>
<evidence type="ECO:0008006" key="8">
    <source>
        <dbReference type="Google" id="ProtNLM"/>
    </source>
</evidence>
<dbReference type="Proteomes" id="UP000216013">
    <property type="component" value="Unassembled WGS sequence"/>
</dbReference>
<evidence type="ECO:0000256" key="3">
    <source>
        <dbReference type="ARBA" id="ARBA00022448"/>
    </source>
</evidence>
<feature type="transmembrane region" description="Helical" evidence="5">
    <location>
        <begin position="55"/>
        <end position="75"/>
    </location>
</feature>
<keyword evidence="5" id="KW-0812">Transmembrane</keyword>
<evidence type="ECO:0000256" key="2">
    <source>
        <dbReference type="ARBA" id="ARBA00008335"/>
    </source>
</evidence>
<protein>
    <recommendedName>
        <fullName evidence="8">Major facilitator superfamily (MFS) profile domain-containing protein</fullName>
    </recommendedName>
</protein>
<accession>A0A268ACZ3</accession>
<evidence type="ECO:0000256" key="1">
    <source>
        <dbReference type="ARBA" id="ARBA00004651"/>
    </source>
</evidence>